<gene>
    <name evidence="2" type="ORF">KMZ68_08850</name>
</gene>
<dbReference type="InterPro" id="IPR043519">
    <property type="entry name" value="NT_sf"/>
</dbReference>
<dbReference type="Proteomes" id="UP000680805">
    <property type="component" value="Chromosome"/>
</dbReference>
<evidence type="ECO:0000259" key="1">
    <source>
        <dbReference type="SMART" id="SM00954"/>
    </source>
</evidence>
<dbReference type="KEGG" id="bsei:KMZ68_08850"/>
<dbReference type="Pfam" id="PF04607">
    <property type="entry name" value="RelA_SpoT"/>
    <property type="match status" value="1"/>
</dbReference>
<protein>
    <submittedName>
        <fullName evidence="2">RelA/SpoT domain-containing protein</fullName>
    </submittedName>
</protein>
<dbReference type="InterPro" id="IPR007685">
    <property type="entry name" value="RelA_SpoT"/>
</dbReference>
<evidence type="ECO:0000313" key="3">
    <source>
        <dbReference type="Proteomes" id="UP000680805"/>
    </source>
</evidence>
<dbReference type="PANTHER" id="PTHR47837">
    <property type="entry name" value="GTP PYROPHOSPHOKINASE YJBM"/>
    <property type="match status" value="1"/>
</dbReference>
<dbReference type="PANTHER" id="PTHR47837:SF1">
    <property type="entry name" value="GTP PYROPHOSPHOKINASE YJBM"/>
    <property type="match status" value="1"/>
</dbReference>
<proteinExistence type="predicted"/>
<dbReference type="CDD" id="cd05399">
    <property type="entry name" value="NT_Rel-Spo_like"/>
    <property type="match status" value="1"/>
</dbReference>
<dbReference type="SMART" id="SM00954">
    <property type="entry name" value="RelA_SpoT"/>
    <property type="match status" value="1"/>
</dbReference>
<dbReference type="AlphaFoldDB" id="A0A975NSK5"/>
<organism evidence="2 3">
    <name type="scientific">Bradyrhizobium sediminis</name>
    <dbReference type="NCBI Taxonomy" id="2840469"/>
    <lineage>
        <taxon>Bacteria</taxon>
        <taxon>Pseudomonadati</taxon>
        <taxon>Pseudomonadota</taxon>
        <taxon>Alphaproteobacteria</taxon>
        <taxon>Hyphomicrobiales</taxon>
        <taxon>Nitrobacteraceae</taxon>
        <taxon>Bradyrhizobium</taxon>
    </lineage>
</organism>
<reference evidence="2" key="1">
    <citation type="submission" date="2021-06" db="EMBL/GenBank/DDBJ databases">
        <title>Bradyrhizobium sp. S2-11-2 Genome sequencing.</title>
        <authorList>
            <person name="Jin L."/>
        </authorList>
    </citation>
    <scope>NUCLEOTIDE SEQUENCE</scope>
    <source>
        <strain evidence="2">S2-11-2</strain>
    </source>
</reference>
<evidence type="ECO:0000313" key="2">
    <source>
        <dbReference type="EMBL" id="QWG19911.1"/>
    </source>
</evidence>
<dbReference type="RefSeq" id="WP_215615408.1">
    <property type="nucleotide sequence ID" value="NZ_CP076135.1"/>
</dbReference>
<sequence length="369" mass="41990">MVWATPEYPKRWVNDAGSVIADYSSGSFDDHLAYLDALDIVNNWRSSHNFPLNTFHVGLKRRGKLIDRGIITAQRIKRLSSIEAKLSRFKTMTLSQMQDIGGCRAIMRSAASVKQLCEAYASSEIKHELAANDDYIASPKESGYRGTHLVYKYFSDRKTDYNTLKIEIQIRSQLQHAWATAVETVGTLQQQALKSSQGERDWLRFFALASSAFAFREGTAPVPGTPVRYRDLIAELRDFARSLDLEKRLQAYGHAMRFLSNPQHGRSDNHYFLLEMNPAQMSIQVTTFKFSESTIANQKYLEVEKKLKNTAGAEAVLVSVDSLDAVRKAYPNYFLDTGVFVQLIRDTTKRLSRPKLIQRSPNQLQLDLF</sequence>
<dbReference type="EMBL" id="CP076135">
    <property type="protein sequence ID" value="QWG19911.1"/>
    <property type="molecule type" value="Genomic_DNA"/>
</dbReference>
<dbReference type="SUPFAM" id="SSF81301">
    <property type="entry name" value="Nucleotidyltransferase"/>
    <property type="match status" value="1"/>
</dbReference>
<feature type="domain" description="RelA/SpoT" evidence="1">
    <location>
        <begin position="74"/>
        <end position="193"/>
    </location>
</feature>
<accession>A0A975NSK5</accession>
<dbReference type="GO" id="GO:0015969">
    <property type="term" value="P:guanosine tetraphosphate metabolic process"/>
    <property type="evidence" value="ECO:0007669"/>
    <property type="project" value="InterPro"/>
</dbReference>
<dbReference type="Gene3D" id="3.30.460.10">
    <property type="entry name" value="Beta Polymerase, domain 2"/>
    <property type="match status" value="1"/>
</dbReference>
<name>A0A975NSK5_9BRAD</name>
<dbReference type="InterPro" id="IPR052366">
    <property type="entry name" value="GTP_Pyrophosphokinase"/>
</dbReference>